<dbReference type="InterPro" id="IPR008979">
    <property type="entry name" value="Galactose-bd-like_sf"/>
</dbReference>
<dbReference type="PROSITE" id="PS00018">
    <property type="entry name" value="EF_HAND_1"/>
    <property type="match status" value="1"/>
</dbReference>
<dbReference type="KEGG" id="pnd:Pla175_26030"/>
<dbReference type="NCBIfam" id="NF033679">
    <property type="entry name" value="DNRLRE_dom"/>
    <property type="match status" value="1"/>
</dbReference>
<sequence>MLAGDGLVGPYLDPQEPSSLAGAPADAANVGVATLEPAAAIQSGELRLWHKLTLDFEGPQTSEGASNNPFMNYRLDVTFTHQQSGQTYVVPGYYAADGNAGNTHATSGNIWRVHFAPDLLGEWSYAASFRAGANVAVNSNPLAGASAGFFDGEGGTFTIIETDKTGIDLRGKGRLEYVGEHYLQFAGTGEYFLKQGPDAPENLLAYSDFDGNFKSDGQKDNLVKDYQPHVQDWNVGDPTWDSEDAGTAQDNGKGLIGAVNYLASEGQNAFSFLTMNINGDDQNVFPYTDYNERLRIDVSKLDQWEKVFEHGDHMGMYLHFKTQETENDQLLDGGALGNERKLYYRELIARFSHHLALNWNLGEENTNTTQQRKDFAQFFYDNDPYRHNVVIHTYPGQHNSVYTPLLGNASKLTGASIQTGNSNFADVHGAVTTWVTNSANAGKKWVVAVDEPGDAQHAIQPDYDAGNTHVDGRKNALWGTLMGGGAGNEWYFGYAHDHSDLSLNDFRSRDQWWDYTRYALEFFNDNDIPFWEMQNDDGISSASNDYGFYKPGEVYVAYLKNGGTTNINLAAASGQLEVKWFDPRNGGELQNGSVTSVAGGASRGVGQAPNSTGQDWVVLVRVPLIEDQGPFQDVPLAIADGAIIQFENYDVGGEGKAYHDSDTISQGNHSRGGGVDGGPAEGASGERIGWTVDGEWLEYTVDPVAGTYYASIRYASGAATVGDVRLLIGDGPDGENFTELGTFDLQNTGGWTDWDFVTLPGVTLPAGEGLVLRAEIIGGGFDLDFIEFTTDAPVNSPPVVAIDDVTQVIEGSGGANVHQEQNGLVVIEVENTTSDLGLWNEESSYANFTGDGYLQFTGNNPSSGPPNSPLEYRFKINQSGLYYLHMYVARDTTHGQASDLSNDAYVRVEGDYNAGPNPGNSHGDDAPLSMLMSDTKFFGGNANAFAWASGNRLDPGGETNKRVAIYDFKAGEEYTLVVSGRSQWFSADRLVFRHESVSSGAAQNLSNPESTQSGDEPTVLGYQIDATVSDDFRNFHPPQLQWTKISGPGTVGFDDPNAEDVLATFSVDGTYTLQLSAFDGEHTTTQTVVVNAVMTPNSAPTVDAGADQSIKLPINSVNLTGLASDDGLPGAGLSTQWSIVSAPAGGNVTFGDATAAATTAAFTLAGDYVLRLTADDGDQSAFDDVAVTVRSELEPVVFNPIDDAYLENTTPFNDQYLKVEDASRTRTSFLKFDVAGIDGFNVTSATLRLNVNGDAGNGVVTAYAGSHNNWTETTITNGNKPAAGAALDSVTGTHALGQWKEFDVTTAVTGSGQVSFVIQIAAGNDVWFSSSEGASPPELIVEVAAIPSLPGDYDGNLMVEQADYDVWKSNFGSTTQLAADGNNDGVVDAADYTVWRDNLGRSLPAVAPAISLASAVAEASPESETSPLASLLSIASDAARDASYASLAVADEGPGLASSRDLLLLHDWPGLTSGAADGAREHAAVDQAMAEEDPENEYRPLARQVFTEV</sequence>
<dbReference type="InterPro" id="IPR036439">
    <property type="entry name" value="Dockerin_dom_sf"/>
</dbReference>
<dbReference type="PROSITE" id="PS51175">
    <property type="entry name" value="CBM6"/>
    <property type="match status" value="1"/>
</dbReference>
<feature type="compositionally biased region" description="Polar residues" evidence="4">
    <location>
        <begin position="998"/>
        <end position="1015"/>
    </location>
</feature>
<name>A0A518DCR0_9BACT</name>
<feature type="region of interest" description="Disordered" evidence="4">
    <location>
        <begin position="657"/>
        <end position="687"/>
    </location>
</feature>
<feature type="region of interest" description="Disordered" evidence="4">
    <location>
        <begin position="998"/>
        <end position="1017"/>
    </location>
</feature>
<feature type="domain" description="CBM6" evidence="5">
    <location>
        <begin position="662"/>
        <end position="789"/>
    </location>
</feature>
<dbReference type="Pfam" id="PF24517">
    <property type="entry name" value="CBM96"/>
    <property type="match status" value="1"/>
</dbReference>
<dbReference type="EMBL" id="CP036291">
    <property type="protein sequence ID" value="QDU89216.1"/>
    <property type="molecule type" value="Genomic_DNA"/>
</dbReference>
<dbReference type="SMART" id="SM00606">
    <property type="entry name" value="CBD_IV"/>
    <property type="match status" value="1"/>
</dbReference>
<dbReference type="GO" id="GO:0005576">
    <property type="term" value="C:extracellular region"/>
    <property type="evidence" value="ECO:0007669"/>
    <property type="project" value="UniProtKB-SubCell"/>
</dbReference>
<proteinExistence type="predicted"/>
<accession>A0A518DCR0</accession>
<keyword evidence="7" id="KW-1185">Reference proteome</keyword>
<evidence type="ECO:0000256" key="4">
    <source>
        <dbReference type="SAM" id="MobiDB-lite"/>
    </source>
</evidence>
<evidence type="ECO:0000259" key="5">
    <source>
        <dbReference type="PROSITE" id="PS51175"/>
    </source>
</evidence>
<dbReference type="InterPro" id="IPR032260">
    <property type="entry name" value="DUF5060"/>
</dbReference>
<organism evidence="6 7">
    <name type="scientific">Pirellulimonas nuda</name>
    <dbReference type="NCBI Taxonomy" id="2528009"/>
    <lineage>
        <taxon>Bacteria</taxon>
        <taxon>Pseudomonadati</taxon>
        <taxon>Planctomycetota</taxon>
        <taxon>Planctomycetia</taxon>
        <taxon>Pirellulales</taxon>
        <taxon>Lacipirellulaceae</taxon>
        <taxon>Pirellulimonas</taxon>
    </lineage>
</organism>
<dbReference type="GO" id="GO:0000272">
    <property type="term" value="P:polysaccharide catabolic process"/>
    <property type="evidence" value="ECO:0007669"/>
    <property type="project" value="InterPro"/>
</dbReference>
<dbReference type="Pfam" id="PF12904">
    <property type="entry name" value="Collagen_bind_2"/>
    <property type="match status" value="1"/>
</dbReference>
<dbReference type="SUPFAM" id="SSF49785">
    <property type="entry name" value="Galactose-binding domain-like"/>
    <property type="match status" value="1"/>
</dbReference>
<dbReference type="InterPro" id="IPR005084">
    <property type="entry name" value="CBM6"/>
</dbReference>
<dbReference type="Pfam" id="PF03422">
    <property type="entry name" value="CBM_6"/>
    <property type="match status" value="1"/>
</dbReference>
<dbReference type="EC" id="3.2.1.187" evidence="6"/>
<dbReference type="InterPro" id="IPR035986">
    <property type="entry name" value="PKD_dom_sf"/>
</dbReference>
<protein>
    <submittedName>
        <fullName evidence="6">Beta-L-arabinobiosidase</fullName>
        <ecNumber evidence="6">3.2.1.187</ecNumber>
    </submittedName>
</protein>
<dbReference type="OrthoDB" id="221687at2"/>
<dbReference type="Gene3D" id="2.60.120.260">
    <property type="entry name" value="Galactose-binding domain-like"/>
    <property type="match status" value="1"/>
</dbReference>
<evidence type="ECO:0000256" key="3">
    <source>
        <dbReference type="ARBA" id="ARBA00022729"/>
    </source>
</evidence>
<dbReference type="InterPro" id="IPR055372">
    <property type="entry name" value="CBM96"/>
</dbReference>
<keyword evidence="2" id="KW-0964">Secreted</keyword>
<comment type="subcellular location">
    <subcellularLocation>
        <location evidence="1">Secreted</location>
    </subcellularLocation>
</comment>
<dbReference type="GO" id="GO:0030246">
    <property type="term" value="F:carbohydrate binding"/>
    <property type="evidence" value="ECO:0007669"/>
    <property type="project" value="InterPro"/>
</dbReference>
<dbReference type="CDD" id="cd04080">
    <property type="entry name" value="CBM6_cellulase-like"/>
    <property type="match status" value="1"/>
</dbReference>
<dbReference type="Gene3D" id="3.20.20.80">
    <property type="entry name" value="Glycosidases"/>
    <property type="match status" value="1"/>
</dbReference>
<gene>
    <name evidence="6" type="primary">hypBA2_1</name>
    <name evidence="6" type="ORF">Pla175_26030</name>
</gene>
<dbReference type="Pfam" id="PF22352">
    <property type="entry name" value="K319L-like_PKD"/>
    <property type="match status" value="1"/>
</dbReference>
<evidence type="ECO:0000256" key="2">
    <source>
        <dbReference type="ARBA" id="ARBA00022525"/>
    </source>
</evidence>
<dbReference type="InterPro" id="IPR018247">
    <property type="entry name" value="EF_Hand_1_Ca_BS"/>
</dbReference>
<dbReference type="InterPro" id="IPR006584">
    <property type="entry name" value="Cellulose-bd_IV"/>
</dbReference>
<keyword evidence="3" id="KW-0732">Signal</keyword>
<dbReference type="InterPro" id="IPR024749">
    <property type="entry name" value="Collagen-bd_put"/>
</dbReference>
<dbReference type="Gene3D" id="1.10.1330.10">
    <property type="entry name" value="Dockerin domain"/>
    <property type="match status" value="1"/>
</dbReference>
<dbReference type="Gene3D" id="2.60.40.10">
    <property type="entry name" value="Immunoglobulins"/>
    <property type="match status" value="3"/>
</dbReference>
<keyword evidence="6" id="KW-0378">Hydrolase</keyword>
<dbReference type="RefSeq" id="WP_145285300.1">
    <property type="nucleotide sequence ID" value="NZ_CP036291.1"/>
</dbReference>
<feature type="compositionally biased region" description="Gly residues" evidence="4">
    <location>
        <begin position="670"/>
        <end position="680"/>
    </location>
</feature>
<feature type="region of interest" description="Disordered" evidence="4">
    <location>
        <begin position="1"/>
        <end position="23"/>
    </location>
</feature>
<evidence type="ECO:0000256" key="1">
    <source>
        <dbReference type="ARBA" id="ARBA00004613"/>
    </source>
</evidence>
<evidence type="ECO:0000313" key="6">
    <source>
        <dbReference type="EMBL" id="QDU89216.1"/>
    </source>
</evidence>
<dbReference type="SUPFAM" id="SSF49299">
    <property type="entry name" value="PKD domain"/>
    <property type="match status" value="1"/>
</dbReference>
<dbReference type="Pfam" id="PF16586">
    <property type="entry name" value="DUF5060"/>
    <property type="match status" value="1"/>
</dbReference>
<evidence type="ECO:0000313" key="7">
    <source>
        <dbReference type="Proteomes" id="UP000317429"/>
    </source>
</evidence>
<dbReference type="InterPro" id="IPR013783">
    <property type="entry name" value="Ig-like_fold"/>
</dbReference>
<dbReference type="GO" id="GO:0016798">
    <property type="term" value="F:hydrolase activity, acting on glycosyl bonds"/>
    <property type="evidence" value="ECO:0007669"/>
    <property type="project" value="UniProtKB-KW"/>
</dbReference>
<keyword evidence="6" id="KW-0326">Glycosidase</keyword>
<reference evidence="6 7" key="1">
    <citation type="submission" date="2019-02" db="EMBL/GenBank/DDBJ databases">
        <title>Deep-cultivation of Planctomycetes and their phenomic and genomic characterization uncovers novel biology.</title>
        <authorList>
            <person name="Wiegand S."/>
            <person name="Jogler M."/>
            <person name="Boedeker C."/>
            <person name="Pinto D."/>
            <person name="Vollmers J."/>
            <person name="Rivas-Marin E."/>
            <person name="Kohn T."/>
            <person name="Peeters S.H."/>
            <person name="Heuer A."/>
            <person name="Rast P."/>
            <person name="Oberbeckmann S."/>
            <person name="Bunk B."/>
            <person name="Jeske O."/>
            <person name="Meyerdierks A."/>
            <person name="Storesund J.E."/>
            <person name="Kallscheuer N."/>
            <person name="Luecker S."/>
            <person name="Lage O.M."/>
            <person name="Pohl T."/>
            <person name="Merkel B.J."/>
            <person name="Hornburger P."/>
            <person name="Mueller R.-W."/>
            <person name="Bruemmer F."/>
            <person name="Labrenz M."/>
            <person name="Spormann A.M."/>
            <person name="Op den Camp H."/>
            <person name="Overmann J."/>
            <person name="Amann R."/>
            <person name="Jetten M.S.M."/>
            <person name="Mascher T."/>
            <person name="Medema M.H."/>
            <person name="Devos D.P."/>
            <person name="Kaster A.-K."/>
            <person name="Ovreas L."/>
            <person name="Rohde M."/>
            <person name="Galperin M.Y."/>
            <person name="Jogler C."/>
        </authorList>
    </citation>
    <scope>NUCLEOTIDE SEQUENCE [LARGE SCALE GENOMIC DNA]</scope>
    <source>
        <strain evidence="6 7">Pla175</strain>
    </source>
</reference>
<dbReference type="Proteomes" id="UP000317429">
    <property type="component" value="Chromosome"/>
</dbReference>